<dbReference type="PANTHER" id="PTHR10010:SF46">
    <property type="entry name" value="SODIUM-DEPENDENT PHOSPHATE TRANSPORT PROTEIN 2B"/>
    <property type="match status" value="1"/>
</dbReference>
<keyword evidence="2" id="KW-1003">Cell membrane</keyword>
<feature type="domain" description="PhoU" evidence="8">
    <location>
        <begin position="346"/>
        <end position="431"/>
    </location>
</feature>
<evidence type="ECO:0000256" key="4">
    <source>
        <dbReference type="ARBA" id="ARBA00022989"/>
    </source>
</evidence>
<feature type="transmembrane region" description="Helical" evidence="7">
    <location>
        <begin position="134"/>
        <end position="155"/>
    </location>
</feature>
<feature type="transmembrane region" description="Helical" evidence="7">
    <location>
        <begin position="6"/>
        <end position="23"/>
    </location>
</feature>
<comment type="caution">
    <text evidence="9">The sequence shown here is derived from an EMBL/GenBank/DDBJ whole genome shotgun (WGS) entry which is preliminary data.</text>
</comment>
<feature type="domain" description="PhoU" evidence="8">
    <location>
        <begin position="451"/>
        <end position="532"/>
    </location>
</feature>
<dbReference type="AlphaFoldDB" id="A0A8I0A739"/>
<dbReference type="Pfam" id="PF02690">
    <property type="entry name" value="Na_Pi_cotrans"/>
    <property type="match status" value="2"/>
</dbReference>
<feature type="transmembrane region" description="Helical" evidence="7">
    <location>
        <begin position="44"/>
        <end position="73"/>
    </location>
</feature>
<evidence type="ECO:0000259" key="8">
    <source>
        <dbReference type="Pfam" id="PF01895"/>
    </source>
</evidence>
<keyword evidence="4 7" id="KW-1133">Transmembrane helix</keyword>
<dbReference type="GO" id="GO:0044341">
    <property type="term" value="P:sodium-dependent phosphate transport"/>
    <property type="evidence" value="ECO:0007669"/>
    <property type="project" value="InterPro"/>
</dbReference>
<dbReference type="InterPro" id="IPR004633">
    <property type="entry name" value="NaPi_cotrn-rel/YqeW-like"/>
</dbReference>
<accession>A0A8I0A739</accession>
<name>A0A8I0A739_9FIRM</name>
<evidence type="ECO:0000256" key="3">
    <source>
        <dbReference type="ARBA" id="ARBA00022692"/>
    </source>
</evidence>
<dbReference type="Proteomes" id="UP000652847">
    <property type="component" value="Unassembled WGS sequence"/>
</dbReference>
<dbReference type="GO" id="GO:0005436">
    <property type="term" value="F:sodium:phosphate symporter activity"/>
    <property type="evidence" value="ECO:0007669"/>
    <property type="project" value="InterPro"/>
</dbReference>
<feature type="transmembrane region" description="Helical" evidence="7">
    <location>
        <begin position="208"/>
        <end position="227"/>
    </location>
</feature>
<evidence type="ECO:0000313" key="10">
    <source>
        <dbReference type="Proteomes" id="UP000652847"/>
    </source>
</evidence>
<dbReference type="InterPro" id="IPR026022">
    <property type="entry name" value="PhoU_dom"/>
</dbReference>
<reference evidence="9 10" key="1">
    <citation type="submission" date="2020-08" db="EMBL/GenBank/DDBJ databases">
        <title>Genome public.</title>
        <authorList>
            <person name="Liu C."/>
            <person name="Sun Q."/>
        </authorList>
    </citation>
    <scope>NUCLEOTIDE SEQUENCE [LARGE SCALE GENOMIC DNA]</scope>
    <source>
        <strain evidence="9 10">BX17</strain>
    </source>
</reference>
<evidence type="ECO:0000256" key="2">
    <source>
        <dbReference type="ARBA" id="ARBA00022475"/>
    </source>
</evidence>
<dbReference type="NCBIfam" id="NF037997">
    <property type="entry name" value="Na_Pi_symport"/>
    <property type="match status" value="1"/>
</dbReference>
<sequence length="555" mass="60723">MAEIILGLMGGLGLFLYGMRLMSDSLEKAAGAKMRSILEFFTKTPLRGILVGTFFTAIIQSSSAATVMAVSFVNSGLMNLYQAAGVIMGANIGTTITSQLIAFNLSELAPVIIMAGIFMLMFSRKTRVQRAGEVLVGFGILFMGLTSMSSAMSVLKESPQVVNAMGSLNSHSLALVTGMAVTAVLQSSSATVGIILLLANQGLLDMRICFFIILGCNIGACVSALIAGLSGKRDAKRAALIHLFFNIIGTAIMYVVISIGLEPITHFIETISGHNPGREVANAHTLIKIVEVLMLAPFTRQIVKLTGFFVKKEETKNQDGFCLQYIGEKSVYSPTTAVFDAIQEMSRMGQLAVTNLERAMNALITLDEADIGEVYVVEKQIDFLNHEITSYLVKVNQTTLPAEDAKSIGGLFHIVNDIERIGDHAENVADAAKVRLNQKIEFSPQARAELSAMLDLVIKVTTYSLDMFAHNNLTHMQDILDLEDQVDQMEKDLQESHVLRLTRGECTAEAGMIFSDIISGLERVSDHATNIAFYLLDEDHVERQKEKREDRWKDF</sequence>
<feature type="transmembrane region" description="Helical" evidence="7">
    <location>
        <begin position="239"/>
        <end position="261"/>
    </location>
</feature>
<protein>
    <submittedName>
        <fullName evidence="9">Na/Pi cotransporter family protein</fullName>
    </submittedName>
</protein>
<evidence type="ECO:0000256" key="1">
    <source>
        <dbReference type="ARBA" id="ARBA00004651"/>
    </source>
</evidence>
<dbReference type="NCBIfam" id="TIGR00704">
    <property type="entry name" value="NaPi_cotrn_rel"/>
    <property type="match status" value="1"/>
</dbReference>
<organism evidence="9 10">
    <name type="scientific">Blautia segnis</name>
    <dbReference type="NCBI Taxonomy" id="2763030"/>
    <lineage>
        <taxon>Bacteria</taxon>
        <taxon>Bacillati</taxon>
        <taxon>Bacillota</taxon>
        <taxon>Clostridia</taxon>
        <taxon>Lachnospirales</taxon>
        <taxon>Lachnospiraceae</taxon>
        <taxon>Blautia</taxon>
    </lineage>
</organism>
<keyword evidence="5 7" id="KW-0472">Membrane</keyword>
<keyword evidence="3 7" id="KW-0812">Transmembrane</keyword>
<gene>
    <name evidence="9" type="ORF">H8S54_00545</name>
</gene>
<evidence type="ECO:0000313" key="9">
    <source>
        <dbReference type="EMBL" id="MBC5649644.1"/>
    </source>
</evidence>
<feature type="transmembrane region" description="Helical" evidence="7">
    <location>
        <begin position="101"/>
        <end position="122"/>
    </location>
</feature>
<evidence type="ECO:0000256" key="5">
    <source>
        <dbReference type="ARBA" id="ARBA00023136"/>
    </source>
</evidence>
<dbReference type="InterPro" id="IPR003841">
    <property type="entry name" value="Na/Pi_transpt"/>
</dbReference>
<comment type="subcellular location">
    <subcellularLocation>
        <location evidence="1">Cell membrane</location>
        <topology evidence="1">Multi-pass membrane protein</topology>
    </subcellularLocation>
</comment>
<dbReference type="RefSeq" id="WP_021925748.1">
    <property type="nucleotide sequence ID" value="NZ_JACOOT010000002.1"/>
</dbReference>
<feature type="transmembrane region" description="Helical" evidence="7">
    <location>
        <begin position="175"/>
        <end position="199"/>
    </location>
</feature>
<keyword evidence="6" id="KW-0175">Coiled coil</keyword>
<keyword evidence="10" id="KW-1185">Reference proteome</keyword>
<dbReference type="SUPFAM" id="SSF109755">
    <property type="entry name" value="PhoU-like"/>
    <property type="match status" value="1"/>
</dbReference>
<dbReference type="EMBL" id="JACOOT010000002">
    <property type="protein sequence ID" value="MBC5649644.1"/>
    <property type="molecule type" value="Genomic_DNA"/>
</dbReference>
<proteinExistence type="predicted"/>
<feature type="coiled-coil region" evidence="6">
    <location>
        <begin position="472"/>
        <end position="499"/>
    </location>
</feature>
<dbReference type="Pfam" id="PF01895">
    <property type="entry name" value="PhoU"/>
    <property type="match status" value="2"/>
</dbReference>
<dbReference type="GO" id="GO:0005886">
    <property type="term" value="C:plasma membrane"/>
    <property type="evidence" value="ECO:0007669"/>
    <property type="project" value="UniProtKB-SubCell"/>
</dbReference>
<evidence type="ECO:0000256" key="6">
    <source>
        <dbReference type="SAM" id="Coils"/>
    </source>
</evidence>
<dbReference type="Gene3D" id="1.20.58.220">
    <property type="entry name" value="Phosphate transport system protein phou homolog 2, domain 2"/>
    <property type="match status" value="1"/>
</dbReference>
<dbReference type="PANTHER" id="PTHR10010">
    <property type="entry name" value="SOLUTE CARRIER FAMILY 34 SODIUM PHOSPHATE , MEMBER 2-RELATED"/>
    <property type="match status" value="1"/>
</dbReference>
<evidence type="ECO:0000256" key="7">
    <source>
        <dbReference type="SAM" id="Phobius"/>
    </source>
</evidence>
<dbReference type="InterPro" id="IPR038078">
    <property type="entry name" value="PhoU-like_sf"/>
</dbReference>